<proteinExistence type="predicted"/>
<sequence length="96" mass="10882">MFHVTVGSCDSLVCATNAASCGNWFVQWFGRCCFAGDEIGMAIGDEINPPFADDVREWPSKQIQIPIFICFSRAGSHEIFKRMNPWFEDVILRFLS</sequence>
<protein>
    <submittedName>
        <fullName evidence="1">Uncharacterized protein</fullName>
    </submittedName>
</protein>
<accession>A0AAD5NN92</accession>
<keyword evidence="2" id="KW-1185">Reference proteome</keyword>
<gene>
    <name evidence="1" type="ORF">LWI28_009373</name>
</gene>
<comment type="caution">
    <text evidence="1">The sequence shown here is derived from an EMBL/GenBank/DDBJ whole genome shotgun (WGS) entry which is preliminary data.</text>
</comment>
<reference evidence="1" key="1">
    <citation type="journal article" date="2022" name="Plant J.">
        <title>Strategies of tolerance reflected in two North American maple genomes.</title>
        <authorList>
            <person name="McEvoy S.L."/>
            <person name="Sezen U.U."/>
            <person name="Trouern-Trend A."/>
            <person name="McMahon S.M."/>
            <person name="Schaberg P.G."/>
            <person name="Yang J."/>
            <person name="Wegrzyn J.L."/>
            <person name="Swenson N.G."/>
        </authorList>
    </citation>
    <scope>NUCLEOTIDE SEQUENCE</scope>
    <source>
        <strain evidence="1">91603</strain>
    </source>
</reference>
<evidence type="ECO:0000313" key="1">
    <source>
        <dbReference type="EMBL" id="KAI9173959.1"/>
    </source>
</evidence>
<name>A0AAD5NN92_ACENE</name>
<dbReference type="EMBL" id="JAJSOW010000103">
    <property type="protein sequence ID" value="KAI9173959.1"/>
    <property type="molecule type" value="Genomic_DNA"/>
</dbReference>
<reference evidence="1" key="2">
    <citation type="submission" date="2023-02" db="EMBL/GenBank/DDBJ databases">
        <authorList>
            <person name="Swenson N.G."/>
            <person name="Wegrzyn J.L."/>
            <person name="Mcevoy S.L."/>
        </authorList>
    </citation>
    <scope>NUCLEOTIDE SEQUENCE</scope>
    <source>
        <strain evidence="1">91603</strain>
        <tissue evidence="1">Leaf</tissue>
    </source>
</reference>
<dbReference type="Proteomes" id="UP001064489">
    <property type="component" value="Chromosome 8"/>
</dbReference>
<organism evidence="1 2">
    <name type="scientific">Acer negundo</name>
    <name type="common">Box elder</name>
    <dbReference type="NCBI Taxonomy" id="4023"/>
    <lineage>
        <taxon>Eukaryota</taxon>
        <taxon>Viridiplantae</taxon>
        <taxon>Streptophyta</taxon>
        <taxon>Embryophyta</taxon>
        <taxon>Tracheophyta</taxon>
        <taxon>Spermatophyta</taxon>
        <taxon>Magnoliopsida</taxon>
        <taxon>eudicotyledons</taxon>
        <taxon>Gunneridae</taxon>
        <taxon>Pentapetalae</taxon>
        <taxon>rosids</taxon>
        <taxon>malvids</taxon>
        <taxon>Sapindales</taxon>
        <taxon>Sapindaceae</taxon>
        <taxon>Hippocastanoideae</taxon>
        <taxon>Acereae</taxon>
        <taxon>Acer</taxon>
    </lineage>
</organism>
<evidence type="ECO:0000313" key="2">
    <source>
        <dbReference type="Proteomes" id="UP001064489"/>
    </source>
</evidence>
<dbReference type="AlphaFoldDB" id="A0AAD5NN92"/>